<evidence type="ECO:0000256" key="1">
    <source>
        <dbReference type="PIRNR" id="PIRNR006221"/>
    </source>
</evidence>
<dbReference type="GO" id="GO:0016301">
    <property type="term" value="F:kinase activity"/>
    <property type="evidence" value="ECO:0007669"/>
    <property type="project" value="UniProtKB-KW"/>
</dbReference>
<dbReference type="Proteomes" id="UP000831537">
    <property type="component" value="Chromosome"/>
</dbReference>
<dbReference type="PANTHER" id="PTHR12149:SF8">
    <property type="entry name" value="PROTEIN-RIBULOSAMINE 3-KINASE"/>
    <property type="match status" value="1"/>
</dbReference>
<dbReference type="SUPFAM" id="SSF56112">
    <property type="entry name" value="Protein kinase-like (PK-like)"/>
    <property type="match status" value="1"/>
</dbReference>
<proteinExistence type="inferred from homology"/>
<dbReference type="PIRSF" id="PIRSF006221">
    <property type="entry name" value="Ketosamine-3-kinase"/>
    <property type="match status" value="1"/>
</dbReference>
<gene>
    <name evidence="2" type="ORF">MUN87_09680</name>
</gene>
<keyword evidence="1" id="KW-0808">Transferase</keyword>
<name>A0ABY4GSX4_9BACI</name>
<evidence type="ECO:0000313" key="3">
    <source>
        <dbReference type="Proteomes" id="UP000831537"/>
    </source>
</evidence>
<keyword evidence="3" id="KW-1185">Reference proteome</keyword>
<dbReference type="PANTHER" id="PTHR12149">
    <property type="entry name" value="FRUCTOSAMINE 3 KINASE-RELATED PROTEIN"/>
    <property type="match status" value="1"/>
</dbReference>
<comment type="similarity">
    <text evidence="1">Belongs to the fructosamine kinase family.</text>
</comment>
<dbReference type="InterPro" id="IPR016477">
    <property type="entry name" value="Fructo-/Ketosamine-3-kinase"/>
</dbReference>
<dbReference type="InterPro" id="IPR011009">
    <property type="entry name" value="Kinase-like_dom_sf"/>
</dbReference>
<dbReference type="Pfam" id="PF03881">
    <property type="entry name" value="Fructosamin_kin"/>
    <property type="match status" value="1"/>
</dbReference>
<protein>
    <submittedName>
        <fullName evidence="2">Fructosamine kinase family protein</fullName>
    </submittedName>
</protein>
<dbReference type="Gene3D" id="3.90.1200.10">
    <property type="match status" value="1"/>
</dbReference>
<keyword evidence="1 2" id="KW-0418">Kinase</keyword>
<dbReference type="Gene3D" id="3.30.200.20">
    <property type="entry name" value="Phosphorylase Kinase, domain 1"/>
    <property type="match status" value="1"/>
</dbReference>
<sequence>MQEKIKLTGDQSPVKKIQPVSGGDINQAYYVQTANHEYFVKTNQDVPADFFQIEADGLERIRNTETIAVPAVYHVDHDDADQELALIMEWVDGQPTEQTGKRLGEQLAAMHATDAGAQYGLDQRTYVGSLTQQNHWYDNWVDYYRDKRLRPQLDLGISNGRITGIRQTKLEYLLINLERFIPAKPRTSLLHGDLWGGNWLTGAHGQPYLIDPSVLYGDHLFELAFTELFGGFPAPFYQSYQSSFPLEDYYEDVKPLYQLFYLLVHLNLFGEAYGSSVDRILDHYSV</sequence>
<dbReference type="EMBL" id="CP095071">
    <property type="protein sequence ID" value="UOQ87475.1"/>
    <property type="molecule type" value="Genomic_DNA"/>
</dbReference>
<evidence type="ECO:0000313" key="2">
    <source>
        <dbReference type="EMBL" id="UOQ87475.1"/>
    </source>
</evidence>
<organism evidence="2 3">
    <name type="scientific">Gracilibacillus salinarum</name>
    <dbReference type="NCBI Taxonomy" id="2932255"/>
    <lineage>
        <taxon>Bacteria</taxon>
        <taxon>Bacillati</taxon>
        <taxon>Bacillota</taxon>
        <taxon>Bacilli</taxon>
        <taxon>Bacillales</taxon>
        <taxon>Bacillaceae</taxon>
        <taxon>Gracilibacillus</taxon>
    </lineage>
</organism>
<reference evidence="2 3" key="1">
    <citation type="submission" date="2022-04" db="EMBL/GenBank/DDBJ databases">
        <title>Gracilibacillus sp. isolated from saltern.</title>
        <authorList>
            <person name="Won M."/>
            <person name="Lee C.-M."/>
            <person name="Woen H.-Y."/>
            <person name="Kwon S.-W."/>
        </authorList>
    </citation>
    <scope>NUCLEOTIDE SEQUENCE [LARGE SCALE GENOMIC DNA]</scope>
    <source>
        <strain evidence="2 3">SSPM10-3</strain>
    </source>
</reference>
<accession>A0ABY4GSX4</accession>